<organism evidence="1 2">
    <name type="scientific">Ajellomyces capsulatus</name>
    <name type="common">Darling's disease fungus</name>
    <name type="synonym">Histoplasma capsulatum</name>
    <dbReference type="NCBI Taxonomy" id="5037"/>
    <lineage>
        <taxon>Eukaryota</taxon>
        <taxon>Fungi</taxon>
        <taxon>Dikarya</taxon>
        <taxon>Ascomycota</taxon>
        <taxon>Pezizomycotina</taxon>
        <taxon>Eurotiomycetes</taxon>
        <taxon>Eurotiomycetidae</taxon>
        <taxon>Onygenales</taxon>
        <taxon>Ajellomycetaceae</taxon>
        <taxon>Histoplasma</taxon>
    </lineage>
</organism>
<evidence type="ECO:0000313" key="1">
    <source>
        <dbReference type="EMBL" id="QSS64646.1"/>
    </source>
</evidence>
<proteinExistence type="predicted"/>
<gene>
    <name evidence="1" type="ORF">I7I51_01716</name>
</gene>
<dbReference type="Proteomes" id="UP000663671">
    <property type="component" value="Chromosome 1"/>
</dbReference>
<dbReference type="OrthoDB" id="4167595at2759"/>
<sequence>MIRFLLRKLEIPLADFIIGNRVIDQGSVQSIIEIVTEEELAPLWNRETGLCTSFCIWVSSIIDNSETTRFTFADFERQHRASFSMDKIIVDSSARKILQASDSEELIGYKGIWKLEDTSRGDTVLWFRVN</sequence>
<accession>A0A8A1MDS5</accession>
<name>A0A8A1MDS5_AJECA</name>
<dbReference type="VEuPathDB" id="FungiDB:I7I51_01716"/>
<protein>
    <submittedName>
        <fullName evidence="1">Uncharacterized protein</fullName>
    </submittedName>
</protein>
<dbReference type="EMBL" id="CP069114">
    <property type="protein sequence ID" value="QSS64646.1"/>
    <property type="molecule type" value="Genomic_DNA"/>
</dbReference>
<dbReference type="AlphaFoldDB" id="A0A8A1MDS5"/>
<evidence type="ECO:0000313" key="2">
    <source>
        <dbReference type="Proteomes" id="UP000663671"/>
    </source>
</evidence>
<reference evidence="1" key="1">
    <citation type="submission" date="2021-01" db="EMBL/GenBank/DDBJ databases">
        <title>Chromosome-level genome assembly of a human fungal pathogen reveals clustering of transcriptionally co-regulated genes.</title>
        <authorList>
            <person name="Voorhies M."/>
            <person name="Cohen S."/>
            <person name="Shea T.P."/>
            <person name="Petrus S."/>
            <person name="Munoz J.F."/>
            <person name="Poplawski S."/>
            <person name="Goldman W.E."/>
            <person name="Michael T."/>
            <person name="Cuomo C.A."/>
            <person name="Sil A."/>
            <person name="Beyhan S."/>
        </authorList>
    </citation>
    <scope>NUCLEOTIDE SEQUENCE</scope>
    <source>
        <strain evidence="1">WU24</strain>
    </source>
</reference>